<keyword evidence="1" id="KW-0812">Transmembrane</keyword>
<keyword evidence="1" id="KW-0472">Membrane</keyword>
<protein>
    <submittedName>
        <fullName evidence="2">YqiJ family protein</fullName>
    </submittedName>
</protein>
<proteinExistence type="predicted"/>
<feature type="transmembrane region" description="Helical" evidence="1">
    <location>
        <begin position="105"/>
        <end position="125"/>
    </location>
</feature>
<reference evidence="2" key="1">
    <citation type="submission" date="2022-10" db="EMBL/GenBank/DDBJ databases">
        <authorList>
            <person name="Yu W.X."/>
        </authorList>
    </citation>
    <scope>NUCLEOTIDE SEQUENCE</scope>
    <source>
        <strain evidence="2">AAT</strain>
    </source>
</reference>
<feature type="transmembrane region" description="Helical" evidence="1">
    <location>
        <begin position="12"/>
        <end position="34"/>
    </location>
</feature>
<organism evidence="2 3">
    <name type="scientific">Plebeiibacterium sediminum</name>
    <dbReference type="NCBI Taxonomy" id="2992112"/>
    <lineage>
        <taxon>Bacteria</taxon>
        <taxon>Pseudomonadati</taxon>
        <taxon>Bacteroidota</taxon>
        <taxon>Bacteroidia</taxon>
        <taxon>Marinilabiliales</taxon>
        <taxon>Marinilabiliaceae</taxon>
        <taxon>Plebeiibacterium</taxon>
    </lineage>
</organism>
<name>A0AAE3SHT1_9BACT</name>
<evidence type="ECO:0000313" key="2">
    <source>
        <dbReference type="EMBL" id="MCW3788433.1"/>
    </source>
</evidence>
<evidence type="ECO:0000313" key="3">
    <source>
        <dbReference type="Proteomes" id="UP001209229"/>
    </source>
</evidence>
<feature type="transmembrane region" description="Helical" evidence="1">
    <location>
        <begin position="79"/>
        <end position="99"/>
    </location>
</feature>
<sequence length="212" mass="23566">MKETLNAAFTILNIIPTTLLILILIYWITVIIGIFNVDSFDIDADADLDADVDINAGDSLIWLNSALSFFNLGKIPLMIILSFFIIVMWMISLLANYYLNNTSVILSLVYLIPNIFVSAFVTKFLTTPLVSLFAKAENVIQSNKSLTGKICTVTLGATHDKMGQAVINDNGSTYVINIIATEEKYILSKGDSCLVIDYISDKKLYLIEPYKD</sequence>
<gene>
    <name evidence="2" type="ORF">OM075_18335</name>
</gene>
<dbReference type="AlphaFoldDB" id="A0AAE3SHT1"/>
<keyword evidence="1" id="KW-1133">Transmembrane helix</keyword>
<accession>A0AAE3SHT1</accession>
<evidence type="ECO:0000256" key="1">
    <source>
        <dbReference type="SAM" id="Phobius"/>
    </source>
</evidence>
<comment type="caution">
    <text evidence="2">The sequence shown here is derived from an EMBL/GenBank/DDBJ whole genome shotgun (WGS) entry which is preliminary data.</text>
</comment>
<keyword evidence="3" id="KW-1185">Reference proteome</keyword>
<dbReference type="EMBL" id="JAPDPJ010000053">
    <property type="protein sequence ID" value="MCW3788433.1"/>
    <property type="molecule type" value="Genomic_DNA"/>
</dbReference>
<dbReference type="Proteomes" id="UP001209229">
    <property type="component" value="Unassembled WGS sequence"/>
</dbReference>
<dbReference type="RefSeq" id="WP_301191993.1">
    <property type="nucleotide sequence ID" value="NZ_JAPDPJ010000053.1"/>
</dbReference>